<gene>
    <name evidence="2" type="ORF">F0415_00430</name>
</gene>
<protein>
    <submittedName>
        <fullName evidence="2">TraB/GumN family protein</fullName>
    </submittedName>
</protein>
<dbReference type="Proteomes" id="UP000322165">
    <property type="component" value="Unassembled WGS sequence"/>
</dbReference>
<feature type="transmembrane region" description="Helical" evidence="1">
    <location>
        <begin position="283"/>
        <end position="303"/>
    </location>
</feature>
<organism evidence="2 3">
    <name type="scientific">Arenimonas fontis</name>
    <dbReference type="NCBI Taxonomy" id="2608255"/>
    <lineage>
        <taxon>Bacteria</taxon>
        <taxon>Pseudomonadati</taxon>
        <taxon>Pseudomonadota</taxon>
        <taxon>Gammaproteobacteria</taxon>
        <taxon>Lysobacterales</taxon>
        <taxon>Lysobacteraceae</taxon>
        <taxon>Arenimonas</taxon>
    </lineage>
</organism>
<keyword evidence="1" id="KW-1133">Transmembrane helix</keyword>
<sequence>MALPAGPAHRRLSGSAEAVPGLNALSDSRTGLDGQPYRIVERDGVRYTLLGTAHVSRASVVAVETAIASGRYDTIAVELDAQRHRALTDPDALAGLDLFQIIREGKTGLVAANLALAAYQRRLAEHLGVEPGAELKAAAVGAAERGLRLALVDRDVGITLRRAFSRLGWWRRAKLLAGLAAGLFADHEVEADEIERLKQGDVLEASFSEFAQGTPEVYEAVIAERDRYMAASLRQIGTEGCREVLVVVGAGHLAGLTSHLAEDHGEPAAQLSELEALPPRSNFPWFTVLLAVFLLGGFAWGAWQGGLQFGGELLLQWALITAVGGALGCLAAGGHPLSILAAFVASPLTPLHPALASGTVSALVEAWVRKPTYADFLRLREDTGHLSGWWRNRVARVLLNFFLTSLGTGIAVWLAGAHLVGRLA</sequence>
<evidence type="ECO:0000256" key="1">
    <source>
        <dbReference type="SAM" id="Phobius"/>
    </source>
</evidence>
<dbReference type="PANTHER" id="PTHR21530:SF7">
    <property type="entry name" value="TRAB DOMAIN-CONTAINING PROTEIN"/>
    <property type="match status" value="1"/>
</dbReference>
<proteinExistence type="predicted"/>
<accession>A0A5B2ZDA5</accession>
<dbReference type="PANTHER" id="PTHR21530">
    <property type="entry name" value="PHEROMONE SHUTDOWN PROTEIN"/>
    <property type="match status" value="1"/>
</dbReference>
<name>A0A5B2ZDA5_9GAMM</name>
<evidence type="ECO:0000313" key="2">
    <source>
        <dbReference type="EMBL" id="KAA2286007.1"/>
    </source>
</evidence>
<evidence type="ECO:0000313" key="3">
    <source>
        <dbReference type="Proteomes" id="UP000322165"/>
    </source>
</evidence>
<reference evidence="2 3" key="1">
    <citation type="submission" date="2019-09" db="EMBL/GenBank/DDBJ databases">
        <title>Arenimonas chukotkensis sp. nov., a bacterium isolated from Chukotka hot spring, Arctic region, Russia.</title>
        <authorList>
            <person name="Zayulina K.S."/>
            <person name="Prokofeva M.I."/>
            <person name="Elcheninov A.G."/>
            <person name="Novikov A."/>
            <person name="Kochetkova T.V."/>
            <person name="Kublanov I.V."/>
        </authorList>
    </citation>
    <scope>NUCLEOTIDE SEQUENCE [LARGE SCALE GENOMIC DNA]</scope>
    <source>
        <strain evidence="2 3">3729k</strain>
    </source>
</reference>
<feature type="transmembrane region" description="Helical" evidence="1">
    <location>
        <begin position="351"/>
        <end position="368"/>
    </location>
</feature>
<keyword evidence="1" id="KW-0472">Membrane</keyword>
<dbReference type="InterPro" id="IPR005230">
    <property type="entry name" value="TraB_bac"/>
</dbReference>
<keyword evidence="3" id="KW-1185">Reference proteome</keyword>
<keyword evidence="1" id="KW-0812">Transmembrane</keyword>
<dbReference type="Pfam" id="PF01963">
    <property type="entry name" value="TraB_PrgY_gumN"/>
    <property type="match status" value="1"/>
</dbReference>
<comment type="caution">
    <text evidence="2">The sequence shown here is derived from an EMBL/GenBank/DDBJ whole genome shotgun (WGS) entry which is preliminary data.</text>
</comment>
<dbReference type="InterPro" id="IPR002816">
    <property type="entry name" value="TraB/PrgY/GumN_fam"/>
</dbReference>
<dbReference type="NCBIfam" id="TIGR00261">
    <property type="entry name" value="traB"/>
    <property type="match status" value="1"/>
</dbReference>
<feature type="transmembrane region" description="Helical" evidence="1">
    <location>
        <begin position="397"/>
        <end position="420"/>
    </location>
</feature>
<dbReference type="AlphaFoldDB" id="A0A5B2ZDA5"/>
<reference evidence="2 3" key="2">
    <citation type="submission" date="2019-09" db="EMBL/GenBank/DDBJ databases">
        <authorList>
            <person name="Mazur A."/>
        </authorList>
    </citation>
    <scope>NUCLEOTIDE SEQUENCE [LARGE SCALE GENOMIC DNA]</scope>
    <source>
        <strain evidence="2 3">3729k</strain>
    </source>
</reference>
<dbReference type="InterPro" id="IPR046345">
    <property type="entry name" value="TraB_PrgY-like"/>
</dbReference>
<dbReference type="EMBL" id="VUOD01000001">
    <property type="protein sequence ID" value="KAA2286007.1"/>
    <property type="molecule type" value="Genomic_DNA"/>
</dbReference>
<feature type="transmembrane region" description="Helical" evidence="1">
    <location>
        <begin position="315"/>
        <end position="345"/>
    </location>
</feature>
<dbReference type="CDD" id="cd14726">
    <property type="entry name" value="TraB_PrgY-like"/>
    <property type="match status" value="1"/>
</dbReference>